<proteinExistence type="predicted"/>
<protein>
    <submittedName>
        <fullName evidence="1">Uncharacterized protein</fullName>
    </submittedName>
</protein>
<gene>
    <name evidence="1" type="ORF">ANN_09380</name>
</gene>
<dbReference type="InterPro" id="IPR012464">
    <property type="entry name" value="DUF1676"/>
</dbReference>
<dbReference type="Pfam" id="PF07898">
    <property type="entry name" value="DUF1676"/>
    <property type="match status" value="1"/>
</dbReference>
<reference evidence="1 2" key="1">
    <citation type="journal article" date="2022" name="Allergy">
        <title>Genome assembly and annotation of Periplaneta americana reveal a comprehensive cockroach allergen profile.</title>
        <authorList>
            <person name="Wang L."/>
            <person name="Xiong Q."/>
            <person name="Saelim N."/>
            <person name="Wang L."/>
            <person name="Nong W."/>
            <person name="Wan A.T."/>
            <person name="Shi M."/>
            <person name="Liu X."/>
            <person name="Cao Q."/>
            <person name="Hui J.H.L."/>
            <person name="Sookrung N."/>
            <person name="Leung T.F."/>
            <person name="Tungtrongchitr A."/>
            <person name="Tsui S.K.W."/>
        </authorList>
    </citation>
    <scope>NUCLEOTIDE SEQUENCE [LARGE SCALE GENOMIC DNA]</scope>
    <source>
        <strain evidence="1">PWHHKU_190912</strain>
    </source>
</reference>
<accession>A0ABQ8TLI1</accession>
<dbReference type="EMBL" id="JAJSOF020000005">
    <property type="protein sequence ID" value="KAJ4447374.1"/>
    <property type="molecule type" value="Genomic_DNA"/>
</dbReference>
<comment type="caution">
    <text evidence="1">The sequence shown here is derived from an EMBL/GenBank/DDBJ whole genome shotgun (WGS) entry which is preliminary data.</text>
</comment>
<organism evidence="1 2">
    <name type="scientific">Periplaneta americana</name>
    <name type="common">American cockroach</name>
    <name type="synonym">Blatta americana</name>
    <dbReference type="NCBI Taxonomy" id="6978"/>
    <lineage>
        <taxon>Eukaryota</taxon>
        <taxon>Metazoa</taxon>
        <taxon>Ecdysozoa</taxon>
        <taxon>Arthropoda</taxon>
        <taxon>Hexapoda</taxon>
        <taxon>Insecta</taxon>
        <taxon>Pterygota</taxon>
        <taxon>Neoptera</taxon>
        <taxon>Polyneoptera</taxon>
        <taxon>Dictyoptera</taxon>
        <taxon>Blattodea</taxon>
        <taxon>Blattoidea</taxon>
        <taxon>Blattidae</taxon>
        <taxon>Blattinae</taxon>
        <taxon>Periplaneta</taxon>
    </lineage>
</organism>
<name>A0ABQ8TLI1_PERAM</name>
<evidence type="ECO:0000313" key="2">
    <source>
        <dbReference type="Proteomes" id="UP001148838"/>
    </source>
</evidence>
<dbReference type="Proteomes" id="UP001148838">
    <property type="component" value="Unassembled WGS sequence"/>
</dbReference>
<evidence type="ECO:0000313" key="1">
    <source>
        <dbReference type="EMBL" id="KAJ4447374.1"/>
    </source>
</evidence>
<keyword evidence="2" id="KW-1185">Reference proteome</keyword>
<sequence>MLQSSETIHVITNKTLQDKLKLKLEEEQKSKIAQDYSVISNSKHMESVEANNTIDLVNEKLERGQQKDEEIAINYISPTLSVEKHNDVDSALSGFYAECLLKLSFSCVQRKMLVYIDRLDRLNKFDVLGDYLSIVRVAKNTRRPLMTEENLSESRMSGVDAMRNLDSLLDHSIKRFFYTHALRVKMPVWILVNVVGSPQILSENRAVKFTLSPIDIEEVESNHQLRMDVYTFPELADMVMCYEEPRENEVELSTCTNNSFKTEITLTTQCLLDFISAFQTMGLFVPDALWFPITLELRVLVLLLRKSTDPTPLNFGICVEVVVGRAEKCIAINMDVTLSTSYEQVFRSQKVCVESLETLPPAWQAGGLTTQPPQGIEVSNMAGALDAELIYLDYLENDIHEYINRGDDFCDLTDQKFRQSNTNTPLYAIVIQTRKEAEIKTERIERLLSSLNQTTETSENHNCQSSENRNSEPKILLTMCIKDVPGDLQQQQLQQFTRSPQKSVKHCARETGVTNFEDTKWKVYSPRLLHAKNE</sequence>